<dbReference type="GO" id="GO:0005886">
    <property type="term" value="C:plasma membrane"/>
    <property type="evidence" value="ECO:0007669"/>
    <property type="project" value="UniProtKB-SubCell"/>
</dbReference>
<dbReference type="EMBL" id="JZEX01000107">
    <property type="protein sequence ID" value="KKB11833.1"/>
    <property type="molecule type" value="Genomic_DNA"/>
</dbReference>
<dbReference type="Pfam" id="PF08352">
    <property type="entry name" value="oligo_HPY"/>
    <property type="match status" value="1"/>
</dbReference>
<dbReference type="SMART" id="SM00382">
    <property type="entry name" value="AAA"/>
    <property type="match status" value="1"/>
</dbReference>
<dbReference type="GO" id="GO:0055085">
    <property type="term" value="P:transmembrane transport"/>
    <property type="evidence" value="ECO:0007669"/>
    <property type="project" value="UniProtKB-ARBA"/>
</dbReference>
<dbReference type="FunFam" id="3.40.50.300:FF:000016">
    <property type="entry name" value="Oligopeptide ABC transporter ATP-binding component"/>
    <property type="match status" value="1"/>
</dbReference>
<comment type="caution">
    <text evidence="7">The sequence shown here is derived from an EMBL/GenBank/DDBJ whole genome shotgun (WGS) entry which is preliminary data.</text>
</comment>
<dbReference type="InterPro" id="IPR003593">
    <property type="entry name" value="AAA+_ATPase"/>
</dbReference>
<dbReference type="CDD" id="cd03257">
    <property type="entry name" value="ABC_NikE_OppD_transporters"/>
    <property type="match status" value="1"/>
</dbReference>
<evidence type="ECO:0000256" key="1">
    <source>
        <dbReference type="ARBA" id="ARBA00004417"/>
    </source>
</evidence>
<evidence type="ECO:0000256" key="3">
    <source>
        <dbReference type="ARBA" id="ARBA00022448"/>
    </source>
</evidence>
<gene>
    <name evidence="7" type="ORF">VE25_10720</name>
</gene>
<reference evidence="7 8" key="1">
    <citation type="submission" date="2015-03" db="EMBL/GenBank/DDBJ databases">
        <authorList>
            <person name="Hassan Y.I."/>
            <person name="Lepp D."/>
            <person name="Li X.-Z."/>
            <person name="Zhou T."/>
        </authorList>
    </citation>
    <scope>NUCLEOTIDE SEQUENCE [LARGE SCALE GENOMIC DNA]</scope>
    <source>
        <strain evidence="7 8">BD-c194</strain>
    </source>
</reference>
<evidence type="ECO:0000313" key="7">
    <source>
        <dbReference type="EMBL" id="KKB11833.1"/>
    </source>
</evidence>
<name>A0A0F5FSL9_9HYPH</name>
<dbReference type="Gene3D" id="3.40.50.300">
    <property type="entry name" value="P-loop containing nucleotide triphosphate hydrolases"/>
    <property type="match status" value="1"/>
</dbReference>
<dbReference type="GO" id="GO:0015833">
    <property type="term" value="P:peptide transport"/>
    <property type="evidence" value="ECO:0007669"/>
    <property type="project" value="InterPro"/>
</dbReference>
<dbReference type="SUPFAM" id="SSF52540">
    <property type="entry name" value="P-loop containing nucleoside triphosphate hydrolases"/>
    <property type="match status" value="1"/>
</dbReference>
<dbReference type="OrthoDB" id="9815712at2"/>
<dbReference type="InterPro" id="IPR017871">
    <property type="entry name" value="ABC_transporter-like_CS"/>
</dbReference>
<accession>A0A0F5FSL9</accession>
<keyword evidence="4" id="KW-0547">Nucleotide-binding</keyword>
<keyword evidence="3" id="KW-0813">Transport</keyword>
<evidence type="ECO:0000259" key="6">
    <source>
        <dbReference type="PROSITE" id="PS50893"/>
    </source>
</evidence>
<comment type="similarity">
    <text evidence="2">Belongs to the ABC transporter superfamily.</text>
</comment>
<evidence type="ECO:0000313" key="8">
    <source>
        <dbReference type="Proteomes" id="UP000033632"/>
    </source>
</evidence>
<evidence type="ECO:0000256" key="4">
    <source>
        <dbReference type="ARBA" id="ARBA00022741"/>
    </source>
</evidence>
<dbReference type="GO" id="GO:0005524">
    <property type="term" value="F:ATP binding"/>
    <property type="evidence" value="ECO:0007669"/>
    <property type="project" value="UniProtKB-KW"/>
</dbReference>
<protein>
    <submittedName>
        <fullName evidence="7">Peptide ABC transporter ATP-binding protein</fullName>
    </submittedName>
</protein>
<evidence type="ECO:0000256" key="2">
    <source>
        <dbReference type="ARBA" id="ARBA00005417"/>
    </source>
</evidence>
<dbReference type="RefSeq" id="WP_046108617.1">
    <property type="nucleotide sequence ID" value="NZ_JZEX01000107.1"/>
</dbReference>
<proteinExistence type="inferred from homology"/>
<organism evidence="7 8">
    <name type="scientific">Devosia geojensis</name>
    <dbReference type="NCBI Taxonomy" id="443610"/>
    <lineage>
        <taxon>Bacteria</taxon>
        <taxon>Pseudomonadati</taxon>
        <taxon>Pseudomonadota</taxon>
        <taxon>Alphaproteobacteria</taxon>
        <taxon>Hyphomicrobiales</taxon>
        <taxon>Devosiaceae</taxon>
        <taxon>Devosia</taxon>
    </lineage>
</organism>
<dbReference type="InterPro" id="IPR050319">
    <property type="entry name" value="ABC_transp_ATP-bind"/>
</dbReference>
<dbReference type="InterPro" id="IPR003439">
    <property type="entry name" value="ABC_transporter-like_ATP-bd"/>
</dbReference>
<dbReference type="InterPro" id="IPR027417">
    <property type="entry name" value="P-loop_NTPase"/>
</dbReference>
<dbReference type="PANTHER" id="PTHR43776:SF7">
    <property type="entry name" value="D,D-DIPEPTIDE TRANSPORT ATP-BINDING PROTEIN DDPF-RELATED"/>
    <property type="match status" value="1"/>
</dbReference>
<keyword evidence="8" id="KW-1185">Reference proteome</keyword>
<dbReference type="PROSITE" id="PS00211">
    <property type="entry name" value="ABC_TRANSPORTER_1"/>
    <property type="match status" value="1"/>
</dbReference>
<dbReference type="AlphaFoldDB" id="A0A0F5FSL9"/>
<comment type="subcellular location">
    <subcellularLocation>
        <location evidence="1">Cell inner membrane</location>
        <topology evidence="1">Peripheral membrane protein</topology>
    </subcellularLocation>
</comment>
<sequence>MAEPSAATLLEVRDLSMHFPVTSAGVLRRVVGQVKAVDGVSFCVREGETLSVVGESGCGKTTLGRCIMRIYDPTAGSIRYRTRNEGEVVDLTALDGRALRPYRRDIRMIFQDPYASLNPRMTVEEIVGEPLVLAGHPRNKALHRRVGDLLEQVGLRREYMARYPHAFSGGERQRIGIARALSLNPRLLVADEAVSALDVSVQAQTINLLKKLQVEYKLTYVFIAHDLSVVEYISDRVAVMYVGKLVELAPTRALFARPAHPYTEALLSAVPIPDPRLRKKVERIRLAGEIADPSNVPSGCPFHTRCAYSDGNRCVREVPALRTLEDDRQVACHYAETLELKGAPQVAT</sequence>
<dbReference type="STRING" id="443610.VE25_10720"/>
<dbReference type="PANTHER" id="PTHR43776">
    <property type="entry name" value="TRANSPORT ATP-BINDING PROTEIN"/>
    <property type="match status" value="1"/>
</dbReference>
<dbReference type="PATRIC" id="fig|443610.3.peg.348"/>
<dbReference type="Pfam" id="PF00005">
    <property type="entry name" value="ABC_tran"/>
    <property type="match status" value="1"/>
</dbReference>
<dbReference type="PROSITE" id="PS50893">
    <property type="entry name" value="ABC_TRANSPORTER_2"/>
    <property type="match status" value="1"/>
</dbReference>
<dbReference type="NCBIfam" id="TIGR01727">
    <property type="entry name" value="oligo_HPY"/>
    <property type="match status" value="1"/>
</dbReference>
<feature type="domain" description="ABC transporter" evidence="6">
    <location>
        <begin position="10"/>
        <end position="267"/>
    </location>
</feature>
<dbReference type="GO" id="GO:0016887">
    <property type="term" value="F:ATP hydrolysis activity"/>
    <property type="evidence" value="ECO:0007669"/>
    <property type="project" value="InterPro"/>
</dbReference>
<keyword evidence="5 7" id="KW-0067">ATP-binding</keyword>
<dbReference type="Proteomes" id="UP000033632">
    <property type="component" value="Unassembled WGS sequence"/>
</dbReference>
<dbReference type="InterPro" id="IPR013563">
    <property type="entry name" value="Oligopep_ABC_C"/>
</dbReference>
<evidence type="ECO:0000256" key="5">
    <source>
        <dbReference type="ARBA" id="ARBA00022840"/>
    </source>
</evidence>